<reference evidence="1 2" key="1">
    <citation type="submission" date="2024-11" db="EMBL/GenBank/DDBJ databases">
        <title>Chromosome-level genome assembly of the freshwater bivalve Anodonta woodiana.</title>
        <authorList>
            <person name="Chen X."/>
        </authorList>
    </citation>
    <scope>NUCLEOTIDE SEQUENCE [LARGE SCALE GENOMIC DNA]</scope>
    <source>
        <strain evidence="1">MN2024</strain>
        <tissue evidence="1">Gills</tissue>
    </source>
</reference>
<keyword evidence="2" id="KW-1185">Reference proteome</keyword>
<evidence type="ECO:0000313" key="1">
    <source>
        <dbReference type="EMBL" id="KAL3831817.1"/>
    </source>
</evidence>
<sequence length="117" mass="13400">MSFKTPCETRMFFNPKDLDNQLLQVEELEVIGIKAKLYRTVPVVQEVEAKLMDVFVSSLPLEIDKKGMVDKIQKKLLQKQGKGPKKVASVWGFKEVKSVVRIMTELNEEAKKISTFI</sequence>
<dbReference type="EMBL" id="JBJQND010000019">
    <property type="protein sequence ID" value="KAL3831817.1"/>
    <property type="molecule type" value="Genomic_DNA"/>
</dbReference>
<evidence type="ECO:0000313" key="2">
    <source>
        <dbReference type="Proteomes" id="UP001634394"/>
    </source>
</evidence>
<accession>A0ABD3T632</accession>
<proteinExistence type="predicted"/>
<comment type="caution">
    <text evidence="1">The sequence shown here is derived from an EMBL/GenBank/DDBJ whole genome shotgun (WGS) entry which is preliminary data.</text>
</comment>
<dbReference type="AlphaFoldDB" id="A0ABD3T632"/>
<gene>
    <name evidence="1" type="ORF">ACJMK2_023519</name>
</gene>
<dbReference type="Proteomes" id="UP001634394">
    <property type="component" value="Unassembled WGS sequence"/>
</dbReference>
<name>A0ABD3T632_SINWO</name>
<protein>
    <submittedName>
        <fullName evidence="1">Uncharacterized protein</fullName>
    </submittedName>
</protein>
<organism evidence="1 2">
    <name type="scientific">Sinanodonta woodiana</name>
    <name type="common">Chinese pond mussel</name>
    <name type="synonym">Anodonta woodiana</name>
    <dbReference type="NCBI Taxonomy" id="1069815"/>
    <lineage>
        <taxon>Eukaryota</taxon>
        <taxon>Metazoa</taxon>
        <taxon>Spiralia</taxon>
        <taxon>Lophotrochozoa</taxon>
        <taxon>Mollusca</taxon>
        <taxon>Bivalvia</taxon>
        <taxon>Autobranchia</taxon>
        <taxon>Heteroconchia</taxon>
        <taxon>Palaeoheterodonta</taxon>
        <taxon>Unionida</taxon>
        <taxon>Unionoidea</taxon>
        <taxon>Unionidae</taxon>
        <taxon>Unioninae</taxon>
        <taxon>Sinanodonta</taxon>
    </lineage>
</organism>